<dbReference type="EMBL" id="CP030862">
    <property type="protein sequence ID" value="AXE23418.1"/>
    <property type="molecule type" value="Genomic_DNA"/>
</dbReference>
<dbReference type="KEGG" id="sgz:C0216_08015"/>
<evidence type="ECO:0000256" key="1">
    <source>
        <dbReference type="SAM" id="MobiDB-lite"/>
    </source>
</evidence>
<keyword evidence="3" id="KW-1185">Reference proteome</keyword>
<sequence length="134" mass="14576">MPSSPQHPAPTPRGFPGADAEDPVPHREEFRRRPPESLHGPTHGVVALPLRMAWSGMETVRSHPQTSTSSTGHQNERHRKSAGQQHQQRKWDSRPRCTTGVMGATRELMAPSPAAPVRIQGGRVYGALVLGSAV</sequence>
<protein>
    <submittedName>
        <fullName evidence="2">Uncharacterized protein</fullName>
    </submittedName>
</protein>
<evidence type="ECO:0000313" key="2">
    <source>
        <dbReference type="EMBL" id="AXE23418.1"/>
    </source>
</evidence>
<proteinExistence type="predicted"/>
<dbReference type="Proteomes" id="UP000252004">
    <property type="component" value="Chromosome"/>
</dbReference>
<organism evidence="2 3">
    <name type="scientific">Streptomyces globosus</name>
    <dbReference type="NCBI Taxonomy" id="68209"/>
    <lineage>
        <taxon>Bacteria</taxon>
        <taxon>Bacillati</taxon>
        <taxon>Actinomycetota</taxon>
        <taxon>Actinomycetes</taxon>
        <taxon>Kitasatosporales</taxon>
        <taxon>Streptomycetaceae</taxon>
        <taxon>Streptomyces</taxon>
    </lineage>
</organism>
<feature type="region of interest" description="Disordered" evidence="1">
    <location>
        <begin position="1"/>
        <end position="44"/>
    </location>
</feature>
<feature type="region of interest" description="Disordered" evidence="1">
    <location>
        <begin position="56"/>
        <end position="98"/>
    </location>
</feature>
<reference evidence="2 3" key="1">
    <citation type="submission" date="2018-01" db="EMBL/GenBank/DDBJ databases">
        <title>Draft genome Sequence of streptomyces globosus LZH-48.</title>
        <authorList>
            <person name="Ran K."/>
            <person name="Li Z."/>
            <person name="Wei S."/>
            <person name="Dong R."/>
        </authorList>
    </citation>
    <scope>NUCLEOTIDE SEQUENCE [LARGE SCALE GENOMIC DNA]</scope>
    <source>
        <strain evidence="2 3">LZH-48</strain>
    </source>
</reference>
<evidence type="ECO:0000313" key="3">
    <source>
        <dbReference type="Proteomes" id="UP000252004"/>
    </source>
</evidence>
<dbReference type="AlphaFoldDB" id="A0A344TXP7"/>
<gene>
    <name evidence="2" type="ORF">C0216_08015</name>
</gene>
<feature type="compositionally biased region" description="Pro residues" evidence="1">
    <location>
        <begin position="1"/>
        <end position="13"/>
    </location>
</feature>
<feature type="compositionally biased region" description="Basic and acidic residues" evidence="1">
    <location>
        <begin position="23"/>
        <end position="36"/>
    </location>
</feature>
<feature type="compositionally biased region" description="Polar residues" evidence="1">
    <location>
        <begin position="62"/>
        <end position="73"/>
    </location>
</feature>
<dbReference type="OrthoDB" id="3296614at2"/>
<name>A0A344TXP7_9ACTN</name>
<accession>A0A344TXP7</accession>